<name>A0A9Q0N9X0_9DIPT</name>
<proteinExistence type="predicted"/>
<gene>
    <name evidence="2" type="ORF">Bhyg_01683</name>
</gene>
<organism evidence="2 3">
    <name type="scientific">Pseudolycoriella hygida</name>
    <dbReference type="NCBI Taxonomy" id="35572"/>
    <lineage>
        <taxon>Eukaryota</taxon>
        <taxon>Metazoa</taxon>
        <taxon>Ecdysozoa</taxon>
        <taxon>Arthropoda</taxon>
        <taxon>Hexapoda</taxon>
        <taxon>Insecta</taxon>
        <taxon>Pterygota</taxon>
        <taxon>Neoptera</taxon>
        <taxon>Endopterygota</taxon>
        <taxon>Diptera</taxon>
        <taxon>Nematocera</taxon>
        <taxon>Sciaroidea</taxon>
        <taxon>Sciaridae</taxon>
        <taxon>Pseudolycoriella</taxon>
    </lineage>
</organism>
<evidence type="ECO:0000256" key="1">
    <source>
        <dbReference type="SAM" id="SignalP"/>
    </source>
</evidence>
<keyword evidence="1" id="KW-0732">Signal</keyword>
<dbReference type="Proteomes" id="UP001151699">
    <property type="component" value="Chromosome A"/>
</dbReference>
<feature type="signal peptide" evidence="1">
    <location>
        <begin position="1"/>
        <end position="23"/>
    </location>
</feature>
<dbReference type="EMBL" id="WJQU01000001">
    <property type="protein sequence ID" value="KAJ6646472.1"/>
    <property type="molecule type" value="Genomic_DNA"/>
</dbReference>
<sequence length="81" mass="8390">MKSPKLLLLIFGIFLAICLTTDAATVPVVSKTVASPSGCYNVYVPCASANVCYPSYLCPGACGYGMYGGYCTSTSCTCCCT</sequence>
<feature type="chain" id="PRO_5040477177" evidence="1">
    <location>
        <begin position="24"/>
        <end position="81"/>
    </location>
</feature>
<evidence type="ECO:0000313" key="2">
    <source>
        <dbReference type="EMBL" id="KAJ6646472.1"/>
    </source>
</evidence>
<dbReference type="AlphaFoldDB" id="A0A9Q0N9X0"/>
<keyword evidence="3" id="KW-1185">Reference proteome</keyword>
<protein>
    <submittedName>
        <fullName evidence="2">Uncharacterized protein</fullName>
    </submittedName>
</protein>
<comment type="caution">
    <text evidence="2">The sequence shown here is derived from an EMBL/GenBank/DDBJ whole genome shotgun (WGS) entry which is preliminary data.</text>
</comment>
<evidence type="ECO:0000313" key="3">
    <source>
        <dbReference type="Proteomes" id="UP001151699"/>
    </source>
</evidence>
<reference evidence="2" key="1">
    <citation type="submission" date="2022-07" db="EMBL/GenBank/DDBJ databases">
        <authorList>
            <person name="Trinca V."/>
            <person name="Uliana J.V.C."/>
            <person name="Torres T.T."/>
            <person name="Ward R.J."/>
            <person name="Monesi N."/>
        </authorList>
    </citation>
    <scope>NUCLEOTIDE SEQUENCE</scope>
    <source>
        <strain evidence="2">HSMRA1968</strain>
        <tissue evidence="2">Whole embryos</tissue>
    </source>
</reference>
<accession>A0A9Q0N9X0</accession>